<feature type="compositionally biased region" description="Basic and acidic residues" evidence="6">
    <location>
        <begin position="30"/>
        <end position="45"/>
    </location>
</feature>
<dbReference type="InterPro" id="IPR036735">
    <property type="entry name" value="NGN_dom_sf"/>
</dbReference>
<evidence type="ECO:0000256" key="6">
    <source>
        <dbReference type="SAM" id="MobiDB-lite"/>
    </source>
</evidence>
<keyword evidence="2" id="KW-0804">Transcription</keyword>
<dbReference type="GO" id="GO:0032784">
    <property type="term" value="P:regulation of DNA-templated transcription elongation"/>
    <property type="evidence" value="ECO:0007669"/>
    <property type="project" value="InterPro"/>
</dbReference>
<dbReference type="SUPFAM" id="SSF50104">
    <property type="entry name" value="Translation proteins SH3-like domain"/>
    <property type="match status" value="2"/>
</dbReference>
<reference evidence="8" key="1">
    <citation type="submission" date="2020-11" db="EMBL/GenBank/DDBJ databases">
        <authorList>
            <consortium name="DOE Joint Genome Institute"/>
            <person name="Ahrendt S."/>
            <person name="Riley R."/>
            <person name="Andreopoulos W."/>
            <person name="Labutti K."/>
            <person name="Pangilinan J."/>
            <person name="Ruiz-Duenas F.J."/>
            <person name="Barrasa J.M."/>
            <person name="Sanchez-Garcia M."/>
            <person name="Camarero S."/>
            <person name="Miyauchi S."/>
            <person name="Serrano A."/>
            <person name="Linde D."/>
            <person name="Babiker R."/>
            <person name="Drula E."/>
            <person name="Ayuso-Fernandez I."/>
            <person name="Pacheco R."/>
            <person name="Padilla G."/>
            <person name="Ferreira P."/>
            <person name="Barriuso J."/>
            <person name="Kellner H."/>
            <person name="Castanera R."/>
            <person name="Alfaro M."/>
            <person name="Ramirez L."/>
            <person name="Pisabarro A.G."/>
            <person name="Kuo A."/>
            <person name="Tritt A."/>
            <person name="Lipzen A."/>
            <person name="He G."/>
            <person name="Yan M."/>
            <person name="Ng V."/>
            <person name="Cullen D."/>
            <person name="Martin F."/>
            <person name="Rosso M.-N."/>
            <person name="Henrissat B."/>
            <person name="Hibbett D."/>
            <person name="Martinez A.T."/>
            <person name="Grigoriev I.V."/>
        </authorList>
    </citation>
    <scope>NUCLEOTIDE SEQUENCE</scope>
    <source>
        <strain evidence="8">CBS 247.69</strain>
    </source>
</reference>
<feature type="domain" description="KOW" evidence="7">
    <location>
        <begin position="217"/>
        <end position="244"/>
    </location>
</feature>
<accession>A0A9P6C7V8</accession>
<protein>
    <recommendedName>
        <fullName evidence="4">Chromatin elongation factor SPT5</fullName>
    </recommendedName>
    <alternativeName>
        <fullName evidence="5">Chromatin elongation factor spt5</fullName>
    </alternativeName>
</protein>
<feature type="region of interest" description="Disordered" evidence="6">
    <location>
        <begin position="1"/>
        <end position="51"/>
    </location>
</feature>
<dbReference type="GO" id="GO:0032044">
    <property type="term" value="C:DSIF complex"/>
    <property type="evidence" value="ECO:0007669"/>
    <property type="project" value="TreeGrafter"/>
</dbReference>
<feature type="domain" description="KOW" evidence="7">
    <location>
        <begin position="347"/>
        <end position="374"/>
    </location>
</feature>
<dbReference type="OrthoDB" id="3061462at2759"/>
<dbReference type="PANTHER" id="PTHR11125:SF7">
    <property type="entry name" value="TRANSCRIPTION ELONGATION FACTOR SPT5"/>
    <property type="match status" value="1"/>
</dbReference>
<evidence type="ECO:0000256" key="1">
    <source>
        <dbReference type="ARBA" id="ARBA00006956"/>
    </source>
</evidence>
<dbReference type="InterPro" id="IPR005824">
    <property type="entry name" value="KOW"/>
</dbReference>
<dbReference type="Gene3D" id="2.30.30.30">
    <property type="match status" value="1"/>
</dbReference>
<dbReference type="PANTHER" id="PTHR11125">
    <property type="entry name" value="SUPPRESSOR OF TY 5"/>
    <property type="match status" value="1"/>
</dbReference>
<dbReference type="Pfam" id="PF03439">
    <property type="entry name" value="Spt5-NGN"/>
    <property type="match status" value="1"/>
</dbReference>
<comment type="similarity">
    <text evidence="1">Belongs to the SPT5 family.</text>
</comment>
<gene>
    <name evidence="8" type="ORF">BDZ94DRAFT_1363706</name>
</gene>
<evidence type="ECO:0000313" key="9">
    <source>
        <dbReference type="Proteomes" id="UP000807353"/>
    </source>
</evidence>
<feature type="domain" description="KOW" evidence="7">
    <location>
        <begin position="411"/>
        <end position="438"/>
    </location>
</feature>
<evidence type="ECO:0000256" key="5">
    <source>
        <dbReference type="ARBA" id="ARBA00031006"/>
    </source>
</evidence>
<dbReference type="GO" id="GO:0006357">
    <property type="term" value="P:regulation of transcription by RNA polymerase II"/>
    <property type="evidence" value="ECO:0007669"/>
    <property type="project" value="InterPro"/>
</dbReference>
<evidence type="ECO:0000256" key="3">
    <source>
        <dbReference type="ARBA" id="ARBA00024691"/>
    </source>
</evidence>
<sequence length="810" mass="90620">MPPRYTALSRFIDLEADVDDSEDEEESSDDDQRNLDKDTSDDNRNDFVVADEPIDKGTLPVPNWLRWEDIDQWEDQESPEFLAKLAQDVVERHRRSGLPRWGDDDGNSSNIPFATAEDNLFRVRVKPGLERDIVLAIIQKVLDSTDTHPVLSVFCRDSIKGSVYVEAESITAVQNVLYGIYGIVRLKGTQGEYAASSVDVLDRHLLLDMTLAGASLPVKADSWARIKRGKYRRDLALIKSVNPATSICSALVIPRINMGKKRKRGFRVPQSLFDPATVQAAFGAKAAVMLKPMVWKFKSQLYEFGCLNQKIHLINLSIEGINATPQELEPFRQCGECWERAMVDISPIKVGDRVQIISGPFMGLVGEIVEVLSMTVRVCRGKGQDQWERKEGTDQDEGDTREVLTRDLRRLFEAGDVVQVIHGHHRGLDGFVVHLEDSLATVYILPSKDEFSPDKDGKELILKTVDLTWKSNASNFLENPPTAFPVISGRTAYDPAHPMGVPYVAPDPGLELGKRVVDRYRHMEVKIIKGDLKRHFGSIIGTYKSKDGEDLFQVRTSTRATNTVNTYHVNDLRERFTKLAIDRACWIPARFRNARTFVEVAPHIDRPLTPLPSPGSSSVRDPLAPSIETGSSLEVTIPGEWLFDERLLMKKLDVRVQGTTSTYPSWQSGRFEGQLGWVVLTNKIRSGHTSTYVKVGFAESRALLQIQHLVPERTTEVPTYWPTITAPTSIFSSPGTRVVVLGPDENGCTDYIGNYALVTQSPVELPNNFGLVQIASPGPNFGKYIYLDISSVCRSIPTPGPIDWFGLIIY</sequence>
<evidence type="ECO:0000313" key="8">
    <source>
        <dbReference type="EMBL" id="KAF9455556.1"/>
    </source>
</evidence>
<dbReference type="CDD" id="cd06091">
    <property type="entry name" value="KOW_NusG"/>
    <property type="match status" value="1"/>
</dbReference>
<dbReference type="InterPro" id="IPR014722">
    <property type="entry name" value="Rib_uL2_dom2"/>
</dbReference>
<comment type="caution">
    <text evidence="8">The sequence shown here is derived from an EMBL/GenBank/DDBJ whole genome shotgun (WGS) entry which is preliminary data.</text>
</comment>
<evidence type="ECO:0000259" key="7">
    <source>
        <dbReference type="SMART" id="SM00739"/>
    </source>
</evidence>
<organism evidence="8 9">
    <name type="scientific">Collybia nuda</name>
    <dbReference type="NCBI Taxonomy" id="64659"/>
    <lineage>
        <taxon>Eukaryota</taxon>
        <taxon>Fungi</taxon>
        <taxon>Dikarya</taxon>
        <taxon>Basidiomycota</taxon>
        <taxon>Agaricomycotina</taxon>
        <taxon>Agaricomycetes</taxon>
        <taxon>Agaricomycetidae</taxon>
        <taxon>Agaricales</taxon>
        <taxon>Tricholomatineae</taxon>
        <taxon>Clitocybaceae</taxon>
        <taxon>Collybia</taxon>
    </lineage>
</organism>
<proteinExistence type="inferred from homology"/>
<dbReference type="Proteomes" id="UP000807353">
    <property type="component" value="Unassembled WGS sequence"/>
</dbReference>
<evidence type="ECO:0000256" key="2">
    <source>
        <dbReference type="ARBA" id="ARBA00023163"/>
    </source>
</evidence>
<dbReference type="EMBL" id="MU150619">
    <property type="protein sequence ID" value="KAF9455556.1"/>
    <property type="molecule type" value="Genomic_DNA"/>
</dbReference>
<feature type="compositionally biased region" description="Acidic residues" evidence="6">
    <location>
        <begin position="14"/>
        <end position="29"/>
    </location>
</feature>
<dbReference type="InterPro" id="IPR008991">
    <property type="entry name" value="Translation_prot_SH3-like_sf"/>
</dbReference>
<dbReference type="InterPro" id="IPR039659">
    <property type="entry name" value="SPT5"/>
</dbReference>
<dbReference type="AlphaFoldDB" id="A0A9P6C7V8"/>
<dbReference type="GO" id="GO:0003729">
    <property type="term" value="F:mRNA binding"/>
    <property type="evidence" value="ECO:0007669"/>
    <property type="project" value="TreeGrafter"/>
</dbReference>
<name>A0A9P6C7V8_9AGAR</name>
<dbReference type="Pfam" id="PF00467">
    <property type="entry name" value="KOW"/>
    <property type="match status" value="1"/>
</dbReference>
<dbReference type="Gene3D" id="3.30.70.940">
    <property type="entry name" value="NusG, N-terminal domain"/>
    <property type="match status" value="1"/>
</dbReference>
<evidence type="ECO:0000256" key="4">
    <source>
        <dbReference type="ARBA" id="ARBA00029865"/>
    </source>
</evidence>
<dbReference type="SMART" id="SM00739">
    <property type="entry name" value="KOW"/>
    <property type="match status" value="3"/>
</dbReference>
<comment type="function">
    <text evidence="3">The SPT4-SPT5 complex mediates both activation and inhibition of transcription elongation, and plays a role in pre-mRNA processing. This complex seems to be important for the stability of the RNA polymerase II elongation machinery on the chromatin template but not for the inherent ability of this machinery to translocate down the gene.</text>
</comment>
<dbReference type="InterPro" id="IPR005100">
    <property type="entry name" value="NGN-domain"/>
</dbReference>
<dbReference type="GO" id="GO:0006368">
    <property type="term" value="P:transcription elongation by RNA polymerase II"/>
    <property type="evidence" value="ECO:0007669"/>
    <property type="project" value="TreeGrafter"/>
</dbReference>
<keyword evidence="9" id="KW-1185">Reference proteome</keyword>